<accession>A0A6J1MDE4</accession>
<dbReference type="AlphaFoldDB" id="A0A6J1MDE4"/>
<keyword evidence="3" id="KW-0964">Secreted</keyword>
<dbReference type="PANTHER" id="PTHR21066">
    <property type="entry name" value="ODORANT-BINDING PROTEIN 59A-RELATED"/>
    <property type="match status" value="1"/>
</dbReference>
<evidence type="ECO:0000313" key="7">
    <source>
        <dbReference type="RefSeq" id="XP_023179442.1"/>
    </source>
</evidence>
<organism evidence="6 7">
    <name type="scientific">Drosophila hydei</name>
    <name type="common">Fruit fly</name>
    <dbReference type="NCBI Taxonomy" id="7224"/>
    <lineage>
        <taxon>Eukaryota</taxon>
        <taxon>Metazoa</taxon>
        <taxon>Ecdysozoa</taxon>
        <taxon>Arthropoda</taxon>
        <taxon>Hexapoda</taxon>
        <taxon>Insecta</taxon>
        <taxon>Pterygota</taxon>
        <taxon>Neoptera</taxon>
        <taxon>Endopterygota</taxon>
        <taxon>Diptera</taxon>
        <taxon>Brachycera</taxon>
        <taxon>Muscomorpha</taxon>
        <taxon>Ephydroidea</taxon>
        <taxon>Drosophilidae</taxon>
        <taxon>Drosophila</taxon>
    </lineage>
</organism>
<comment type="similarity">
    <text evidence="2">Belongs to the PBP/GOBP family.</text>
</comment>
<dbReference type="PANTHER" id="PTHR21066:SF15">
    <property type="entry name" value="GH25962P-RELATED"/>
    <property type="match status" value="1"/>
</dbReference>
<dbReference type="SUPFAM" id="SSF47565">
    <property type="entry name" value="Insect pheromone/odorant-binding proteins"/>
    <property type="match status" value="1"/>
</dbReference>
<dbReference type="CTD" id="36399"/>
<evidence type="ECO:0000256" key="2">
    <source>
        <dbReference type="ARBA" id="ARBA00008098"/>
    </source>
</evidence>
<gene>
    <name evidence="7" type="primary">LOC111605238</name>
</gene>
<feature type="domain" description="OBP47-like" evidence="5">
    <location>
        <begin position="80"/>
        <end position="189"/>
    </location>
</feature>
<keyword evidence="4" id="KW-0732">Signal</keyword>
<name>A0A6J1MDE4_DROHY</name>
<dbReference type="Proteomes" id="UP000504633">
    <property type="component" value="Unplaced"/>
</dbReference>
<dbReference type="GO" id="GO:0005576">
    <property type="term" value="C:extracellular region"/>
    <property type="evidence" value="ECO:0007669"/>
    <property type="project" value="UniProtKB-SubCell"/>
</dbReference>
<feature type="chain" id="PRO_5026898359" evidence="4">
    <location>
        <begin position="23"/>
        <end position="205"/>
    </location>
</feature>
<evidence type="ECO:0000256" key="3">
    <source>
        <dbReference type="ARBA" id="ARBA00022525"/>
    </source>
</evidence>
<proteinExistence type="inferred from homology"/>
<reference evidence="7" key="1">
    <citation type="submission" date="2025-08" db="UniProtKB">
        <authorList>
            <consortium name="RefSeq"/>
        </authorList>
    </citation>
    <scope>IDENTIFICATION</scope>
    <source>
        <strain evidence="7">15085-1641.00</strain>
        <tissue evidence="7">Whole body</tissue>
    </source>
</reference>
<dbReference type="Gene3D" id="1.10.238.270">
    <property type="match status" value="1"/>
</dbReference>
<sequence length="205" mass="23037">MISKSEQLLLIVGLACLSVARADVDCSKRPKFVNPMSCCPLPDFATPEVKQKCQEYIVPPTESGDEQRRSHRHHNFLPPCYISCIFNETDIYKDNEVDVDALNTYLNDIFKDNAELQSIASEAATKCSSKMNEFKDKMGNRPRPSPPPGALKCPHKPGFLVGCIFRKIMHNCPASIWNDNQECNDAREFFKTCKPPKGERPGGDN</sequence>
<dbReference type="OMA" id="CCPMPDF"/>
<feature type="signal peptide" evidence="4">
    <location>
        <begin position="1"/>
        <end position="22"/>
    </location>
</feature>
<dbReference type="InterPro" id="IPR036728">
    <property type="entry name" value="PBP_GOBP_sf"/>
</dbReference>
<dbReference type="RefSeq" id="XP_023179442.1">
    <property type="nucleotide sequence ID" value="XM_023323674.2"/>
</dbReference>
<evidence type="ECO:0000256" key="1">
    <source>
        <dbReference type="ARBA" id="ARBA00004613"/>
    </source>
</evidence>
<dbReference type="GeneID" id="111605238"/>
<keyword evidence="6" id="KW-1185">Reference proteome</keyword>
<dbReference type="InterPro" id="IPR052295">
    <property type="entry name" value="Odorant-binding_protein"/>
</dbReference>
<evidence type="ECO:0000313" key="6">
    <source>
        <dbReference type="Proteomes" id="UP000504633"/>
    </source>
</evidence>
<evidence type="ECO:0000259" key="5">
    <source>
        <dbReference type="Pfam" id="PF22651"/>
    </source>
</evidence>
<evidence type="ECO:0000256" key="4">
    <source>
        <dbReference type="SAM" id="SignalP"/>
    </source>
</evidence>
<dbReference type="KEGG" id="dhe:111605238"/>
<dbReference type="OrthoDB" id="7962367at2759"/>
<protein>
    <submittedName>
        <fullName evidence="7">Uncharacterized protein LOC111605238</fullName>
    </submittedName>
</protein>
<comment type="subcellular location">
    <subcellularLocation>
        <location evidence="1">Secreted</location>
    </subcellularLocation>
</comment>
<dbReference type="Pfam" id="PF22651">
    <property type="entry name" value="OBP47_like"/>
    <property type="match status" value="1"/>
</dbReference>
<dbReference type="GO" id="GO:0005549">
    <property type="term" value="F:odorant binding"/>
    <property type="evidence" value="ECO:0007669"/>
    <property type="project" value="InterPro"/>
</dbReference>
<dbReference type="InterPro" id="IPR054577">
    <property type="entry name" value="OBP47-like_dom"/>
</dbReference>